<keyword evidence="3" id="KW-1185">Reference proteome</keyword>
<comment type="caution">
    <text evidence="2">The sequence shown here is derived from an EMBL/GenBank/DDBJ whole genome shotgun (WGS) entry which is preliminary data.</text>
</comment>
<evidence type="ECO:0000313" key="3">
    <source>
        <dbReference type="Proteomes" id="UP000789901"/>
    </source>
</evidence>
<dbReference type="Proteomes" id="UP000789901">
    <property type="component" value="Unassembled WGS sequence"/>
</dbReference>
<feature type="non-terminal residue" evidence="2">
    <location>
        <position position="1"/>
    </location>
</feature>
<gene>
    <name evidence="2" type="ORF">GMARGA_LOCUS393</name>
</gene>
<dbReference type="EMBL" id="CAJVQB010000068">
    <property type="protein sequence ID" value="CAG8462871.1"/>
    <property type="molecule type" value="Genomic_DNA"/>
</dbReference>
<feature type="region of interest" description="Disordered" evidence="1">
    <location>
        <begin position="79"/>
        <end position="102"/>
    </location>
</feature>
<evidence type="ECO:0000256" key="1">
    <source>
        <dbReference type="SAM" id="MobiDB-lite"/>
    </source>
</evidence>
<sequence>KHETVSERGGIKVEREKDPKEIITYYLRPLDNSIVVNDRLIKYVGISSHCDKHFKHGITREGIIELVELLNTHYFPFSGKQPKKKNYFKDYPEKDGKRYKLV</sequence>
<reference evidence="2 3" key="1">
    <citation type="submission" date="2021-06" db="EMBL/GenBank/DDBJ databases">
        <authorList>
            <person name="Kallberg Y."/>
            <person name="Tangrot J."/>
            <person name="Rosling A."/>
        </authorList>
    </citation>
    <scope>NUCLEOTIDE SEQUENCE [LARGE SCALE GENOMIC DNA]</scope>
    <source>
        <strain evidence="2 3">120-4 pot B 10/14</strain>
    </source>
</reference>
<name>A0ABM8VWD3_GIGMA</name>
<accession>A0ABM8VWD3</accession>
<protein>
    <submittedName>
        <fullName evidence="2">39489_t:CDS:1</fullName>
    </submittedName>
</protein>
<proteinExistence type="predicted"/>
<feature type="compositionally biased region" description="Basic and acidic residues" evidence="1">
    <location>
        <begin position="87"/>
        <end position="102"/>
    </location>
</feature>
<evidence type="ECO:0000313" key="2">
    <source>
        <dbReference type="EMBL" id="CAG8462871.1"/>
    </source>
</evidence>
<organism evidence="2 3">
    <name type="scientific">Gigaspora margarita</name>
    <dbReference type="NCBI Taxonomy" id="4874"/>
    <lineage>
        <taxon>Eukaryota</taxon>
        <taxon>Fungi</taxon>
        <taxon>Fungi incertae sedis</taxon>
        <taxon>Mucoromycota</taxon>
        <taxon>Glomeromycotina</taxon>
        <taxon>Glomeromycetes</taxon>
        <taxon>Diversisporales</taxon>
        <taxon>Gigasporaceae</taxon>
        <taxon>Gigaspora</taxon>
    </lineage>
</organism>